<comment type="caution">
    <text evidence="4">The sequence shown here is derived from an EMBL/GenBank/DDBJ whole genome shotgun (WGS) entry which is preliminary data.</text>
</comment>
<dbReference type="InterPro" id="IPR013320">
    <property type="entry name" value="ConA-like_dom_sf"/>
</dbReference>
<dbReference type="PANTHER" id="PTHR10963">
    <property type="entry name" value="GLYCOSYL HYDROLASE-RELATED"/>
    <property type="match status" value="1"/>
</dbReference>
<protein>
    <recommendedName>
        <fullName evidence="3">GH16 domain-containing protein</fullName>
    </recommendedName>
</protein>
<name>A0ABQ1TV38_9BACT</name>
<dbReference type="Gene3D" id="2.60.120.200">
    <property type="match status" value="1"/>
</dbReference>
<evidence type="ECO:0000313" key="4">
    <source>
        <dbReference type="EMBL" id="GGF01843.1"/>
    </source>
</evidence>
<accession>A0ABQ1TV38</accession>
<organism evidence="4 5">
    <name type="scientific">Hymenobacter cavernae</name>
    <dbReference type="NCBI Taxonomy" id="2044852"/>
    <lineage>
        <taxon>Bacteria</taxon>
        <taxon>Pseudomonadati</taxon>
        <taxon>Bacteroidota</taxon>
        <taxon>Cytophagia</taxon>
        <taxon>Cytophagales</taxon>
        <taxon>Hymenobacteraceae</taxon>
        <taxon>Hymenobacter</taxon>
    </lineage>
</organism>
<evidence type="ECO:0000256" key="2">
    <source>
        <dbReference type="SAM" id="SignalP"/>
    </source>
</evidence>
<dbReference type="Proteomes" id="UP000632273">
    <property type="component" value="Unassembled WGS sequence"/>
</dbReference>
<dbReference type="InterPro" id="IPR050546">
    <property type="entry name" value="Glycosyl_Hydrlase_16"/>
</dbReference>
<feature type="signal peptide" evidence="2">
    <location>
        <begin position="1"/>
        <end position="20"/>
    </location>
</feature>
<reference evidence="5" key="1">
    <citation type="journal article" date="2019" name="Int. J. Syst. Evol. Microbiol.">
        <title>The Global Catalogue of Microorganisms (GCM) 10K type strain sequencing project: providing services to taxonomists for standard genome sequencing and annotation.</title>
        <authorList>
            <consortium name="The Broad Institute Genomics Platform"/>
            <consortium name="The Broad Institute Genome Sequencing Center for Infectious Disease"/>
            <person name="Wu L."/>
            <person name="Ma J."/>
        </authorList>
    </citation>
    <scope>NUCLEOTIDE SEQUENCE [LARGE SCALE GENOMIC DNA]</scope>
    <source>
        <strain evidence="5">CGMCC 1.15197</strain>
    </source>
</reference>
<evidence type="ECO:0000256" key="1">
    <source>
        <dbReference type="ARBA" id="ARBA00006865"/>
    </source>
</evidence>
<dbReference type="Pfam" id="PF00722">
    <property type="entry name" value="Glyco_hydro_16"/>
    <property type="match status" value="1"/>
</dbReference>
<dbReference type="PANTHER" id="PTHR10963:SF55">
    <property type="entry name" value="GLYCOSIDE HYDROLASE FAMILY 16 PROTEIN"/>
    <property type="match status" value="1"/>
</dbReference>
<feature type="chain" id="PRO_5045754872" description="GH16 domain-containing protein" evidence="2">
    <location>
        <begin position="21"/>
        <end position="292"/>
    </location>
</feature>
<sequence length="292" mass="33299">MTRRKVLRLYSPNLMKLALAALLGVLFAPDDLGSPPQTTPAWKLVWADEFNTNGAPDPKNWRQETGFVRNHELQWYQPDNAWCENGMLIIEARKEHRANPNYQAGSTNWKTSREFIDYTAASLNTGGGLHQWQYGRFEMRARINTSPGMWPAFWTLGVSRPWPSNGEIDIMEYYQGKLLANVAVGTGTPYTAKWFSTSKPLVSFATPDWAKSFHIWRMDWDAQAVRLYVDDLLLNEVKTSETVNQDGTGFNPMQQPHYMLLNLAIGGDNGGDPAGTTFPNRYEIDYVRVYQH</sequence>
<proteinExistence type="inferred from homology"/>
<dbReference type="EMBL" id="BMHT01000002">
    <property type="protein sequence ID" value="GGF01843.1"/>
    <property type="molecule type" value="Genomic_DNA"/>
</dbReference>
<evidence type="ECO:0000313" key="5">
    <source>
        <dbReference type="Proteomes" id="UP000632273"/>
    </source>
</evidence>
<feature type="domain" description="GH16" evidence="3">
    <location>
        <begin position="29"/>
        <end position="292"/>
    </location>
</feature>
<dbReference type="PROSITE" id="PS51762">
    <property type="entry name" value="GH16_2"/>
    <property type="match status" value="1"/>
</dbReference>
<dbReference type="CDD" id="cd08023">
    <property type="entry name" value="GH16_laminarinase_like"/>
    <property type="match status" value="1"/>
</dbReference>
<dbReference type="InterPro" id="IPR000757">
    <property type="entry name" value="Beta-glucanase-like"/>
</dbReference>
<comment type="similarity">
    <text evidence="1">Belongs to the glycosyl hydrolase 16 family.</text>
</comment>
<dbReference type="SUPFAM" id="SSF49899">
    <property type="entry name" value="Concanavalin A-like lectins/glucanases"/>
    <property type="match status" value="1"/>
</dbReference>
<keyword evidence="5" id="KW-1185">Reference proteome</keyword>
<gene>
    <name evidence="4" type="ORF">GCM10011383_10920</name>
</gene>
<keyword evidence="2" id="KW-0732">Signal</keyword>
<evidence type="ECO:0000259" key="3">
    <source>
        <dbReference type="PROSITE" id="PS51762"/>
    </source>
</evidence>